<dbReference type="AlphaFoldDB" id="Q75UP3"/>
<name>Q75UP3_IPOBA</name>
<accession>Q75UP3</accession>
<proteinExistence type="evidence at transcript level"/>
<organism evidence="1">
    <name type="scientific">Ipomoea batatas</name>
    <name type="common">Sweet potato</name>
    <name type="synonym">Convolvulus batatas</name>
    <dbReference type="NCBI Taxonomy" id="4120"/>
    <lineage>
        <taxon>Eukaryota</taxon>
        <taxon>Viridiplantae</taxon>
        <taxon>Streptophyta</taxon>
        <taxon>Embryophyta</taxon>
        <taxon>Tracheophyta</taxon>
        <taxon>Spermatophyta</taxon>
        <taxon>Magnoliopsida</taxon>
        <taxon>eudicotyledons</taxon>
        <taxon>Gunneridae</taxon>
        <taxon>Pentapetalae</taxon>
        <taxon>asterids</taxon>
        <taxon>lamiids</taxon>
        <taxon>Solanales</taxon>
        <taxon>Convolvulaceae</taxon>
        <taxon>Ipomoeeae</taxon>
        <taxon>Ipomoea</taxon>
    </lineage>
</organism>
<feature type="non-terminal residue" evidence="1">
    <location>
        <position position="1"/>
    </location>
</feature>
<reference evidence="1" key="1">
    <citation type="journal article" date="2005" name="J. Plant Physiol.">
        <title>Analysis of genes developmentally regulated during storage root formation of sweet potato.</title>
        <authorList>
            <person name="Tanaka M."/>
            <person name="Takahata Y."/>
            <person name="Nakatani M."/>
        </authorList>
    </citation>
    <scope>NUCLEOTIDE SEQUENCE</scope>
    <source>
        <tissue evidence="1">Fibrous root</tissue>
    </source>
</reference>
<gene>
    <name evidence="1" type="primary">SRF10</name>
</gene>
<evidence type="ECO:0000313" key="1">
    <source>
        <dbReference type="EMBL" id="BAD18101.1"/>
    </source>
</evidence>
<feature type="non-terminal residue" evidence="1">
    <location>
        <position position="248"/>
    </location>
</feature>
<sequence>RALLTGWRRITAGNRLVSFVVRRLPYFILWELWKHRNTCLHGEGNPDVSRVVYGVAKGMAECLFRRWPREHILPPNWPIILTYIDSHKPRQIVHAVRWDPPPDGSLKVNLSYSDLKGGAAALVRNREGGFCYGSATSIADGLHDIFRVLICCLEWCLAKGTNSLIIESALPDLEGYVDTSAPTPWLHDFDVSRLRFLCSCTTVSVLQCLPQGNLPGDALADWVGNKDGQLSFSCLAELPPRVRALIAH</sequence>
<protein>
    <submittedName>
        <fullName evidence="1">Uncharacterized protein SRF10</fullName>
    </submittedName>
</protein>
<dbReference type="EMBL" id="AB125889">
    <property type="protein sequence ID" value="BAD18101.1"/>
    <property type="molecule type" value="mRNA"/>
</dbReference>